<dbReference type="EMBL" id="JNFF01000019">
    <property type="protein sequence ID" value="KEQ31224.1"/>
    <property type="molecule type" value="Genomic_DNA"/>
</dbReference>
<reference evidence="1 2" key="1">
    <citation type="journal article" date="1992" name="Int. J. Syst. Bacteriol.">
        <title>Sphingobacterium antarcticus sp. nov. a Psychrotrophic Bacterium from the Soils of Schirmacher Oasis, Antarctica.</title>
        <authorList>
            <person name="Shivaji S."/>
            <person name="Ray M.K."/>
            <person name="Rao N.S."/>
            <person name="Saiserr L."/>
            <person name="Jagannadham M.V."/>
            <person name="Kumar G.S."/>
            <person name="Reddy G."/>
            <person name="Bhargava P.M."/>
        </authorList>
    </citation>
    <scope>NUCLEOTIDE SEQUENCE [LARGE SCALE GENOMIC DNA]</scope>
    <source>
        <strain evidence="1 2">4BY</strain>
    </source>
</reference>
<sequence>MESQNQIITTNKPSAEVQHVLQHQPAFLEDYKSVHNEVLAQVMKSITHLNWSVPDQASMGILVSEISNSIRNNYKQIRVAEIGNCFAKGIRGEYGEFMGLSVVTFEKFIMGYLVSDYRSNLGKTLPKAEIPSPPKELTKQDRIDFAQKAYDKYKIAGFYNDLGNIIYDFLDCEKLIPFTTSEKFEMLDQARQEEYKKLQNPLSLEEARRFNIQLEALMSSNDKIIPRSKRIALNRYFKILLQQETENIPFK</sequence>
<evidence type="ECO:0000313" key="1">
    <source>
        <dbReference type="EMBL" id="KEQ31224.1"/>
    </source>
</evidence>
<dbReference type="AlphaFoldDB" id="A0A081PKK1"/>
<proteinExistence type="predicted"/>
<comment type="caution">
    <text evidence="1">The sequence shown here is derived from an EMBL/GenBank/DDBJ whole genome shotgun (WGS) entry which is preliminary data.</text>
</comment>
<dbReference type="Proteomes" id="UP000028007">
    <property type="component" value="Unassembled WGS sequence"/>
</dbReference>
<evidence type="ECO:0000313" key="2">
    <source>
        <dbReference type="Proteomes" id="UP000028007"/>
    </source>
</evidence>
<accession>A0A081PKK1</accession>
<name>A0A081PKK1_9SPHI</name>
<gene>
    <name evidence="1" type="ORF">N180_02960</name>
</gene>
<dbReference type="RefSeq" id="WP_037438306.1">
    <property type="nucleotide sequence ID" value="NZ_JNFF01000019.1"/>
</dbReference>
<protein>
    <submittedName>
        <fullName evidence="1">Uncharacterized protein</fullName>
    </submittedName>
</protein>
<dbReference type="OrthoDB" id="790160at2"/>
<dbReference type="eggNOG" id="ENOG5033HMK">
    <property type="taxonomic scope" value="Bacteria"/>
</dbReference>
<organism evidence="1 2">
    <name type="scientific">Pedobacter antarcticus 4BY</name>
    <dbReference type="NCBI Taxonomy" id="1358423"/>
    <lineage>
        <taxon>Bacteria</taxon>
        <taxon>Pseudomonadati</taxon>
        <taxon>Bacteroidota</taxon>
        <taxon>Sphingobacteriia</taxon>
        <taxon>Sphingobacteriales</taxon>
        <taxon>Sphingobacteriaceae</taxon>
        <taxon>Pedobacter</taxon>
    </lineage>
</organism>
<keyword evidence="2" id="KW-1185">Reference proteome</keyword>